<evidence type="ECO:0000313" key="2">
    <source>
        <dbReference type="EMBL" id="TPP66980.1"/>
    </source>
</evidence>
<name>A0A504Z2A8_FASGI</name>
<gene>
    <name evidence="1" type="ORF">FGIG_09582</name>
    <name evidence="2" type="ORF">FGIG_09583</name>
</gene>
<organism evidence="1 3">
    <name type="scientific">Fasciola gigantica</name>
    <name type="common">Giant liver fluke</name>
    <dbReference type="NCBI Taxonomy" id="46835"/>
    <lineage>
        <taxon>Eukaryota</taxon>
        <taxon>Metazoa</taxon>
        <taxon>Spiralia</taxon>
        <taxon>Lophotrochozoa</taxon>
        <taxon>Platyhelminthes</taxon>
        <taxon>Trematoda</taxon>
        <taxon>Digenea</taxon>
        <taxon>Plagiorchiida</taxon>
        <taxon>Echinostomata</taxon>
        <taxon>Echinostomatoidea</taxon>
        <taxon>Fasciolidae</taxon>
        <taxon>Fasciola</taxon>
    </lineage>
</organism>
<dbReference type="AlphaFoldDB" id="A0A504Z2A8"/>
<sequence>MQSQSTHLPRKPCKRTLRRRRLRWMKQHHMPVTVHDVMLARAQSNQWSEEPTTPTLTMPTVEAATIEETITVPDISPVDNEVQILRERCAAHQVPATWTNDYLERNPPYRRYLPQDYRELIGNPRMSLVHEVHPGSYSHIGLQSALDRLPFDVQKEQTNSIEIQLHIDGLHPIASSQTQVWMILGRVIYPSMSAPFLLDVYSGRKQPKEVNDFLEDLMRDLLEVQCREIRIKGKNSSKL</sequence>
<comment type="caution">
    <text evidence="1">The sequence shown here is derived from an EMBL/GenBank/DDBJ whole genome shotgun (WGS) entry which is preliminary data.</text>
</comment>
<dbReference type="STRING" id="46835.A0A504Z2A8"/>
<evidence type="ECO:0000313" key="1">
    <source>
        <dbReference type="EMBL" id="TPP66979.1"/>
    </source>
</evidence>
<keyword evidence="3" id="KW-1185">Reference proteome</keyword>
<accession>A0A504Z2A8</accession>
<dbReference type="OrthoDB" id="10036512at2759"/>
<dbReference type="EMBL" id="SUNJ01001209">
    <property type="protein sequence ID" value="TPP66980.1"/>
    <property type="molecule type" value="Genomic_DNA"/>
</dbReference>
<reference evidence="1 3" key="1">
    <citation type="submission" date="2019-04" db="EMBL/GenBank/DDBJ databases">
        <title>Annotation for the trematode Fasciola gigantica.</title>
        <authorList>
            <person name="Choi Y.-J."/>
        </authorList>
    </citation>
    <scope>NUCLEOTIDE SEQUENCE [LARGE SCALE GENOMIC DNA]</scope>
    <source>
        <strain evidence="1">Uganda_cow_1</strain>
    </source>
</reference>
<protein>
    <submittedName>
        <fullName evidence="1">Uncharacterized protein</fullName>
    </submittedName>
</protein>
<evidence type="ECO:0000313" key="3">
    <source>
        <dbReference type="Proteomes" id="UP000316759"/>
    </source>
</evidence>
<dbReference type="Proteomes" id="UP000316759">
    <property type="component" value="Unassembled WGS sequence"/>
</dbReference>
<dbReference type="EMBL" id="SUNJ01001209">
    <property type="protein sequence ID" value="TPP66979.1"/>
    <property type="molecule type" value="Genomic_DNA"/>
</dbReference>
<proteinExistence type="predicted"/>